<dbReference type="Pfam" id="PF20434">
    <property type="entry name" value="BD-FAE"/>
    <property type="match status" value="1"/>
</dbReference>
<accession>A0A5C6AAC0</accession>
<proteinExistence type="predicted"/>
<keyword evidence="1 3" id="KW-0378">Hydrolase</keyword>
<dbReference type="Gene3D" id="3.40.50.1110">
    <property type="entry name" value="SGNH hydrolase"/>
    <property type="match status" value="1"/>
</dbReference>
<dbReference type="Proteomes" id="UP000316213">
    <property type="component" value="Unassembled WGS sequence"/>
</dbReference>
<dbReference type="InterPro" id="IPR050300">
    <property type="entry name" value="GDXG_lipolytic_enzyme"/>
</dbReference>
<dbReference type="EC" id="3.1.1.1" evidence="3"/>
<dbReference type="PANTHER" id="PTHR48081:SF13">
    <property type="entry name" value="ALPHA_BETA HYDROLASE"/>
    <property type="match status" value="1"/>
</dbReference>
<organism evidence="3 4">
    <name type="scientific">Neorhodopirellula pilleata</name>
    <dbReference type="NCBI Taxonomy" id="2714738"/>
    <lineage>
        <taxon>Bacteria</taxon>
        <taxon>Pseudomonadati</taxon>
        <taxon>Planctomycetota</taxon>
        <taxon>Planctomycetia</taxon>
        <taxon>Pirellulales</taxon>
        <taxon>Pirellulaceae</taxon>
        <taxon>Neorhodopirellula</taxon>
    </lineage>
</organism>
<name>A0A5C6AAC0_9BACT</name>
<keyword evidence="4" id="KW-1185">Reference proteome</keyword>
<dbReference type="OrthoDB" id="265201at2"/>
<evidence type="ECO:0000259" key="2">
    <source>
        <dbReference type="Pfam" id="PF20434"/>
    </source>
</evidence>
<comment type="caution">
    <text evidence="3">The sequence shown here is derived from an EMBL/GenBank/DDBJ whole genome shotgun (WGS) entry which is preliminary data.</text>
</comment>
<dbReference type="InterPro" id="IPR029058">
    <property type="entry name" value="AB_hydrolase_fold"/>
</dbReference>
<sequence length="622" mass="68416">MNRLYFFRPLVTSACQRVIGAFAIFVFCVSVTCCVGADQPVRENHVYAKVANGSLSLDFYPPLRGGDFQSPGFGELATESRHHEGGNPTIVWVHGGAWRAGSKSDVPVLHWLERGFAIASVDYRLSTEAKFPAQVHDIKAAIRYLRGHASELNLDPNRFVIAGSSAGGHLAALVGVSGGVEELEGSIGDHVSESSDVQAIVSFYGASNLQSILSQSTEHGLRVRVPALQLLLGGQPDEVPELAKLASPVAHVDISDPPLWLIHGDADPQMPPQQSEELRAAYEKLSLPVELDVVAGGKHGGEEFFSKERLGRLATVLRQRGTAVPAVKEQLHGGDHRATLKMLFAGSSSTYWNDMPNEIAKVISGKGGLMQRKTVTADLVGRSGSDIRVYLDPDCDYQYGVKPGQSFLDKVRDEPLDYVVLMTVCRFIMGDGDGNPDGQGHRDAITQYCREIRASGAEPVFYEMGWGTTDREAEGRKRLMNLARENNIKIYVPCSTAWAKVRSERPDLKLQHAKDKSHPGDLGHFLNMACFYAAFVQQSPVAQIPRTFHVWPHLDKAEKESLEDQLDASFESFQPDAYQARLPEWMRRNAGAGYVGKVSDQDAAYLESVAWDTWLETQESLR</sequence>
<dbReference type="GO" id="GO:0106435">
    <property type="term" value="F:carboxylesterase activity"/>
    <property type="evidence" value="ECO:0007669"/>
    <property type="project" value="UniProtKB-EC"/>
</dbReference>
<dbReference type="AlphaFoldDB" id="A0A5C6AAC0"/>
<dbReference type="SUPFAM" id="SSF53474">
    <property type="entry name" value="alpha/beta-Hydrolases"/>
    <property type="match status" value="1"/>
</dbReference>
<dbReference type="PANTHER" id="PTHR48081">
    <property type="entry name" value="AB HYDROLASE SUPERFAMILY PROTEIN C4A8.06C"/>
    <property type="match status" value="1"/>
</dbReference>
<evidence type="ECO:0000313" key="4">
    <source>
        <dbReference type="Proteomes" id="UP000316213"/>
    </source>
</evidence>
<dbReference type="Gene3D" id="3.40.50.1820">
    <property type="entry name" value="alpha/beta hydrolase"/>
    <property type="match status" value="1"/>
</dbReference>
<dbReference type="EMBL" id="SJPM01000005">
    <property type="protein sequence ID" value="TWT96307.1"/>
    <property type="molecule type" value="Genomic_DNA"/>
</dbReference>
<protein>
    <submittedName>
        <fullName evidence="3">Carboxylesterase NlhH</fullName>
        <ecNumber evidence="3">3.1.1.1</ecNumber>
    </submittedName>
</protein>
<evidence type="ECO:0000256" key="1">
    <source>
        <dbReference type="ARBA" id="ARBA00022801"/>
    </source>
</evidence>
<gene>
    <name evidence="3" type="primary">nlhH_1</name>
    <name evidence="3" type="ORF">Pla100_27840</name>
</gene>
<reference evidence="3 4" key="1">
    <citation type="submission" date="2019-02" db="EMBL/GenBank/DDBJ databases">
        <title>Deep-cultivation of Planctomycetes and their phenomic and genomic characterization uncovers novel biology.</title>
        <authorList>
            <person name="Wiegand S."/>
            <person name="Jogler M."/>
            <person name="Boedeker C."/>
            <person name="Pinto D."/>
            <person name="Vollmers J."/>
            <person name="Rivas-Marin E."/>
            <person name="Kohn T."/>
            <person name="Peeters S.H."/>
            <person name="Heuer A."/>
            <person name="Rast P."/>
            <person name="Oberbeckmann S."/>
            <person name="Bunk B."/>
            <person name="Jeske O."/>
            <person name="Meyerdierks A."/>
            <person name="Storesund J.E."/>
            <person name="Kallscheuer N."/>
            <person name="Luecker S."/>
            <person name="Lage O.M."/>
            <person name="Pohl T."/>
            <person name="Merkel B.J."/>
            <person name="Hornburger P."/>
            <person name="Mueller R.-W."/>
            <person name="Bruemmer F."/>
            <person name="Labrenz M."/>
            <person name="Spormann A.M."/>
            <person name="Op Den Camp H."/>
            <person name="Overmann J."/>
            <person name="Amann R."/>
            <person name="Jetten M.S.M."/>
            <person name="Mascher T."/>
            <person name="Medema M.H."/>
            <person name="Devos D.P."/>
            <person name="Kaster A.-K."/>
            <person name="Ovreas L."/>
            <person name="Rohde M."/>
            <person name="Galperin M.Y."/>
            <person name="Jogler C."/>
        </authorList>
    </citation>
    <scope>NUCLEOTIDE SEQUENCE [LARGE SCALE GENOMIC DNA]</scope>
    <source>
        <strain evidence="3 4">Pla100</strain>
    </source>
</reference>
<evidence type="ECO:0000313" key="3">
    <source>
        <dbReference type="EMBL" id="TWT96307.1"/>
    </source>
</evidence>
<feature type="domain" description="BD-FAE-like" evidence="2">
    <location>
        <begin position="83"/>
        <end position="280"/>
    </location>
</feature>
<dbReference type="InterPro" id="IPR049492">
    <property type="entry name" value="BD-FAE-like_dom"/>
</dbReference>
<dbReference type="InterPro" id="IPR036514">
    <property type="entry name" value="SGNH_hydro_sf"/>
</dbReference>